<feature type="compositionally biased region" description="Polar residues" evidence="1">
    <location>
        <begin position="293"/>
        <end position="304"/>
    </location>
</feature>
<gene>
    <name evidence="3" type="ORF">CGI_10004192</name>
</gene>
<feature type="region of interest" description="Disordered" evidence="1">
    <location>
        <begin position="282"/>
        <end position="319"/>
    </location>
</feature>
<evidence type="ECO:0000313" key="3">
    <source>
        <dbReference type="EMBL" id="EKC21292.1"/>
    </source>
</evidence>
<organism evidence="3">
    <name type="scientific">Magallana gigas</name>
    <name type="common">Pacific oyster</name>
    <name type="synonym">Crassostrea gigas</name>
    <dbReference type="NCBI Taxonomy" id="29159"/>
    <lineage>
        <taxon>Eukaryota</taxon>
        <taxon>Metazoa</taxon>
        <taxon>Spiralia</taxon>
        <taxon>Lophotrochozoa</taxon>
        <taxon>Mollusca</taxon>
        <taxon>Bivalvia</taxon>
        <taxon>Autobranchia</taxon>
        <taxon>Pteriomorphia</taxon>
        <taxon>Ostreida</taxon>
        <taxon>Ostreoidea</taxon>
        <taxon>Ostreidae</taxon>
        <taxon>Magallana</taxon>
    </lineage>
</organism>
<proteinExistence type="predicted"/>
<dbReference type="AlphaFoldDB" id="K1PBV2"/>
<protein>
    <recommendedName>
        <fullName evidence="4">Scavenger receptor class F member 2</fullName>
    </recommendedName>
</protein>
<dbReference type="Gene3D" id="2.60.120.260">
    <property type="entry name" value="Galactose-binding domain-like"/>
    <property type="match status" value="1"/>
</dbReference>
<dbReference type="SUPFAM" id="SSF57184">
    <property type="entry name" value="Growth factor receptor domain"/>
    <property type="match status" value="1"/>
</dbReference>
<dbReference type="InParanoid" id="K1PBV2"/>
<dbReference type="InterPro" id="IPR009030">
    <property type="entry name" value="Growth_fac_rcpt_cys_sf"/>
</dbReference>
<evidence type="ECO:0000256" key="1">
    <source>
        <dbReference type="SAM" id="MobiDB-lite"/>
    </source>
</evidence>
<evidence type="ECO:0008006" key="4">
    <source>
        <dbReference type="Google" id="ProtNLM"/>
    </source>
</evidence>
<dbReference type="EMBL" id="JH818087">
    <property type="protein sequence ID" value="EKC21292.1"/>
    <property type="molecule type" value="Genomic_DNA"/>
</dbReference>
<dbReference type="HOGENOM" id="CLU_827040_0_0_1"/>
<feature type="transmembrane region" description="Helical" evidence="2">
    <location>
        <begin position="130"/>
        <end position="155"/>
    </location>
</feature>
<evidence type="ECO:0000256" key="2">
    <source>
        <dbReference type="SAM" id="Phobius"/>
    </source>
</evidence>
<name>K1PBV2_MAGGI</name>
<keyword evidence="2" id="KW-0812">Transmembrane</keyword>
<accession>K1PBV2</accession>
<sequence>MCAGTRDPSSGCRPNAERMGTIHGMLSEDQKINCSVYGRYVIYYNERRPDEGYPNFYSQFAYNELCEVEVYGCIDSGVYGKNCTLMCPVNCKEGKCDINTGHCLNCIPGYQGQNCYKTHTIKDDKTTGSAFILIIGGIVASFIILITTVTVTIVYKRTKSTKGNNEETKRKEESLTITRPKGFPKSRLHSSITCLKIDIEDGLAQPGFSKSFSKDVEQTQKVSQSKKIDDDVDIDEKIHEENPYGDLYVNEKPIPDIAVANLGNVIEENSKNEDDEFKKNYSLHLPPRPRLELTTSGTHSPSSERQPRSPLGYLGKTKNLAFDNEQNLARWPRTTQ</sequence>
<reference evidence="3" key="1">
    <citation type="journal article" date="2012" name="Nature">
        <title>The oyster genome reveals stress adaptation and complexity of shell formation.</title>
        <authorList>
            <person name="Zhang G."/>
            <person name="Fang X."/>
            <person name="Guo X."/>
            <person name="Li L."/>
            <person name="Luo R."/>
            <person name="Xu F."/>
            <person name="Yang P."/>
            <person name="Zhang L."/>
            <person name="Wang X."/>
            <person name="Qi H."/>
            <person name="Xiong Z."/>
            <person name="Que H."/>
            <person name="Xie Y."/>
            <person name="Holland P.W."/>
            <person name="Paps J."/>
            <person name="Zhu Y."/>
            <person name="Wu F."/>
            <person name="Chen Y."/>
            <person name="Wang J."/>
            <person name="Peng C."/>
            <person name="Meng J."/>
            <person name="Yang L."/>
            <person name="Liu J."/>
            <person name="Wen B."/>
            <person name="Zhang N."/>
            <person name="Huang Z."/>
            <person name="Zhu Q."/>
            <person name="Feng Y."/>
            <person name="Mount A."/>
            <person name="Hedgecock D."/>
            <person name="Xu Z."/>
            <person name="Liu Y."/>
            <person name="Domazet-Loso T."/>
            <person name="Du Y."/>
            <person name="Sun X."/>
            <person name="Zhang S."/>
            <person name="Liu B."/>
            <person name="Cheng P."/>
            <person name="Jiang X."/>
            <person name="Li J."/>
            <person name="Fan D."/>
            <person name="Wang W."/>
            <person name="Fu W."/>
            <person name="Wang T."/>
            <person name="Wang B."/>
            <person name="Zhang J."/>
            <person name="Peng Z."/>
            <person name="Li Y."/>
            <person name="Li N."/>
            <person name="Wang J."/>
            <person name="Chen M."/>
            <person name="He Y."/>
            <person name="Tan F."/>
            <person name="Song X."/>
            <person name="Zheng Q."/>
            <person name="Huang R."/>
            <person name="Yang H."/>
            <person name="Du X."/>
            <person name="Chen L."/>
            <person name="Yang M."/>
            <person name="Gaffney P.M."/>
            <person name="Wang S."/>
            <person name="Luo L."/>
            <person name="She Z."/>
            <person name="Ming Y."/>
            <person name="Huang W."/>
            <person name="Zhang S."/>
            <person name="Huang B."/>
            <person name="Zhang Y."/>
            <person name="Qu T."/>
            <person name="Ni P."/>
            <person name="Miao G."/>
            <person name="Wang J."/>
            <person name="Wang Q."/>
            <person name="Steinberg C.E."/>
            <person name="Wang H."/>
            <person name="Li N."/>
            <person name="Qian L."/>
            <person name="Zhang G."/>
            <person name="Li Y."/>
            <person name="Yang H."/>
            <person name="Liu X."/>
            <person name="Wang J."/>
            <person name="Yin Y."/>
            <person name="Wang J."/>
        </authorList>
    </citation>
    <scope>NUCLEOTIDE SEQUENCE [LARGE SCALE GENOMIC DNA]</scope>
    <source>
        <strain evidence="3">05x7-T-G4-1.051#20</strain>
    </source>
</reference>
<keyword evidence="2" id="KW-0472">Membrane</keyword>
<keyword evidence="2" id="KW-1133">Transmembrane helix</keyword>